<dbReference type="InterPro" id="IPR017482">
    <property type="entry name" value="Lambda-type_endonuclease"/>
</dbReference>
<dbReference type="Pfam" id="PF09588">
    <property type="entry name" value="YqaJ"/>
    <property type="match status" value="1"/>
</dbReference>
<feature type="domain" description="YqaJ viral recombinase" evidence="3">
    <location>
        <begin position="16"/>
        <end position="148"/>
    </location>
</feature>
<dbReference type="Gene3D" id="3.90.320.10">
    <property type="match status" value="1"/>
</dbReference>
<organism evidence="4 5">
    <name type="scientific">Acetoanaerobium noterae</name>
    <dbReference type="NCBI Taxonomy" id="745369"/>
    <lineage>
        <taxon>Bacteria</taxon>
        <taxon>Bacillati</taxon>
        <taxon>Bacillota</taxon>
        <taxon>Clostridia</taxon>
        <taxon>Peptostreptococcales</taxon>
        <taxon>Filifactoraceae</taxon>
        <taxon>Acetoanaerobium</taxon>
    </lineage>
</organism>
<dbReference type="InterPro" id="IPR051703">
    <property type="entry name" value="NF-kappa-B_Signaling_Reg"/>
</dbReference>
<proteinExistence type="predicted"/>
<keyword evidence="5" id="KW-1185">Reference proteome</keyword>
<accession>A0A1T5A1M8</accession>
<protein>
    <submittedName>
        <fullName evidence="4">Putative phage-type endonuclease</fullName>
    </submittedName>
</protein>
<dbReference type="PANTHER" id="PTHR46609">
    <property type="entry name" value="EXONUCLEASE, PHAGE-TYPE/RECB, C-TERMINAL DOMAIN-CONTAINING PROTEIN"/>
    <property type="match status" value="1"/>
</dbReference>
<dbReference type="InterPro" id="IPR011604">
    <property type="entry name" value="PDDEXK-like_dom_sf"/>
</dbReference>
<dbReference type="OrthoDB" id="46225at2"/>
<dbReference type="InterPro" id="IPR019080">
    <property type="entry name" value="YqaJ_viral_recombinase"/>
</dbReference>
<dbReference type="PANTHER" id="PTHR46609:SF6">
    <property type="entry name" value="EXONUCLEASE, PHAGE-TYPE_RECB, C-TERMINAL DOMAIN-CONTAINING PROTEIN-RELATED"/>
    <property type="match status" value="1"/>
</dbReference>
<dbReference type="Proteomes" id="UP000243406">
    <property type="component" value="Unassembled WGS sequence"/>
</dbReference>
<feature type="coiled-coil region" evidence="2">
    <location>
        <begin position="227"/>
        <end position="265"/>
    </location>
</feature>
<keyword evidence="4" id="KW-0540">Nuclease</keyword>
<keyword evidence="1" id="KW-0378">Hydrolase</keyword>
<evidence type="ECO:0000256" key="2">
    <source>
        <dbReference type="SAM" id="Coils"/>
    </source>
</evidence>
<keyword evidence="4" id="KW-0255">Endonuclease</keyword>
<dbReference type="RefSeq" id="WP_079588583.1">
    <property type="nucleotide sequence ID" value="NZ_FUYN01000001.1"/>
</dbReference>
<dbReference type="SUPFAM" id="SSF52980">
    <property type="entry name" value="Restriction endonuclease-like"/>
    <property type="match status" value="1"/>
</dbReference>
<evidence type="ECO:0000256" key="1">
    <source>
        <dbReference type="ARBA" id="ARBA00022801"/>
    </source>
</evidence>
<reference evidence="5" key="1">
    <citation type="submission" date="2017-02" db="EMBL/GenBank/DDBJ databases">
        <authorList>
            <person name="Varghese N."/>
            <person name="Submissions S."/>
        </authorList>
    </citation>
    <scope>NUCLEOTIDE SEQUENCE [LARGE SCALE GENOMIC DNA]</scope>
    <source>
        <strain evidence="5">ATCC 35199</strain>
    </source>
</reference>
<keyword evidence="2" id="KW-0175">Coiled coil</keyword>
<dbReference type="NCBIfam" id="TIGR03033">
    <property type="entry name" value="phage_rel_nuc"/>
    <property type="match status" value="1"/>
</dbReference>
<sequence length="310" mass="35973">MIAKVLIQTLDLNYEQWLEYRKKGIGGSDAAAIAGLSPFKSAISVFIDKTEPKSEPIDSERMRIGRDLEDYVAKRFEEMLGKKVRKRNAILQHPEHEWMLANVDRLVVGESAGLECKVTNSYAKKQWEESIPPMYELQCHHYMAVTGLDKWYIAALIGNEAVSIHEIKRDEEIINYLINIEKDFYENHILKNEMPAPDGSSDASDLIKMMYPDSDASETVVIDKNEYIEMVNRYDQINELIKTLEKEQELIKQDIQMQMKEAEKAIISDRTVIWKTVESNRLDSKKLKAELPNIYEKYTNKSSSRRFQIK</sequence>
<name>A0A1T5A1M8_9FIRM</name>
<dbReference type="GO" id="GO:0004519">
    <property type="term" value="F:endonuclease activity"/>
    <property type="evidence" value="ECO:0007669"/>
    <property type="project" value="UniProtKB-KW"/>
</dbReference>
<dbReference type="EMBL" id="FUYN01000001">
    <property type="protein sequence ID" value="SKB28533.1"/>
    <property type="molecule type" value="Genomic_DNA"/>
</dbReference>
<gene>
    <name evidence="4" type="ORF">SAMN02745120_0624</name>
</gene>
<dbReference type="InterPro" id="IPR011335">
    <property type="entry name" value="Restrct_endonuc-II-like"/>
</dbReference>
<evidence type="ECO:0000313" key="4">
    <source>
        <dbReference type="EMBL" id="SKB28533.1"/>
    </source>
</evidence>
<evidence type="ECO:0000259" key="3">
    <source>
        <dbReference type="Pfam" id="PF09588"/>
    </source>
</evidence>
<dbReference type="GO" id="GO:0016787">
    <property type="term" value="F:hydrolase activity"/>
    <property type="evidence" value="ECO:0007669"/>
    <property type="project" value="UniProtKB-KW"/>
</dbReference>
<dbReference type="AlphaFoldDB" id="A0A1T5A1M8"/>
<evidence type="ECO:0000313" key="5">
    <source>
        <dbReference type="Proteomes" id="UP000243406"/>
    </source>
</evidence>